<comment type="caution">
    <text evidence="9">The sequence shown here is derived from an EMBL/GenBank/DDBJ whole genome shotgun (WGS) entry which is preliminary data.</text>
</comment>
<reference evidence="9 10" key="1">
    <citation type="submission" date="2018-10" db="EMBL/GenBank/DDBJ databases">
        <title>Marmoricola sp. 4Q3S-7 whole genome shotgun sequence.</title>
        <authorList>
            <person name="Li F."/>
        </authorList>
    </citation>
    <scope>NUCLEOTIDE SEQUENCE [LARGE SCALE GENOMIC DNA]</scope>
    <source>
        <strain evidence="9 10">4Q3S-7</strain>
    </source>
</reference>
<keyword evidence="3 7" id="KW-0813">Transport</keyword>
<keyword evidence="4 8" id="KW-0812">Transmembrane</keyword>
<dbReference type="InterPro" id="IPR001248">
    <property type="entry name" value="Pur-cyt_permease"/>
</dbReference>
<dbReference type="Gene3D" id="1.10.4160.10">
    <property type="entry name" value="Hydantoin permease"/>
    <property type="match status" value="1"/>
</dbReference>
<dbReference type="EMBL" id="RDBE01000010">
    <property type="protein sequence ID" value="RLV47514.1"/>
    <property type="molecule type" value="Genomic_DNA"/>
</dbReference>
<keyword evidence="5 8" id="KW-1133">Transmembrane helix</keyword>
<keyword evidence="6 7" id="KW-0472">Membrane</keyword>
<feature type="transmembrane region" description="Helical" evidence="8">
    <location>
        <begin position="334"/>
        <end position="352"/>
    </location>
</feature>
<evidence type="ECO:0000256" key="6">
    <source>
        <dbReference type="ARBA" id="ARBA00023136"/>
    </source>
</evidence>
<dbReference type="PIRSF" id="PIRSF002744">
    <property type="entry name" value="Pur-cyt_permease"/>
    <property type="match status" value="1"/>
</dbReference>
<feature type="transmembrane region" description="Helical" evidence="8">
    <location>
        <begin position="152"/>
        <end position="171"/>
    </location>
</feature>
<dbReference type="PANTHER" id="PTHR31806:SF1">
    <property type="entry name" value="PURINE-CYTOSINE PERMEASE FCY2-RELATED"/>
    <property type="match status" value="1"/>
</dbReference>
<comment type="similarity">
    <text evidence="2 7">Belongs to the purine-cytosine permease (2.A.39) family.</text>
</comment>
<dbReference type="InterPro" id="IPR026030">
    <property type="entry name" value="Pur-cyt_permease_Fcy2/21/22"/>
</dbReference>
<keyword evidence="10" id="KW-1185">Reference proteome</keyword>
<dbReference type="AlphaFoldDB" id="A0A3L8NX52"/>
<dbReference type="Proteomes" id="UP000281708">
    <property type="component" value="Unassembled WGS sequence"/>
</dbReference>
<name>A0A3L8NX52_9ACTN</name>
<evidence type="ECO:0000256" key="4">
    <source>
        <dbReference type="ARBA" id="ARBA00022692"/>
    </source>
</evidence>
<feature type="transmembrane region" description="Helical" evidence="8">
    <location>
        <begin position="116"/>
        <end position="137"/>
    </location>
</feature>
<feature type="transmembrane region" description="Helical" evidence="8">
    <location>
        <begin position="443"/>
        <end position="463"/>
    </location>
</feature>
<evidence type="ECO:0000256" key="2">
    <source>
        <dbReference type="ARBA" id="ARBA00008974"/>
    </source>
</evidence>
<evidence type="ECO:0000256" key="3">
    <source>
        <dbReference type="ARBA" id="ARBA00022448"/>
    </source>
</evidence>
<feature type="transmembrane region" description="Helical" evidence="8">
    <location>
        <begin position="364"/>
        <end position="385"/>
    </location>
</feature>
<organism evidence="9 10">
    <name type="scientific">Nocardioides mangrovicus</name>
    <dbReference type="NCBI Taxonomy" id="2478913"/>
    <lineage>
        <taxon>Bacteria</taxon>
        <taxon>Bacillati</taxon>
        <taxon>Actinomycetota</taxon>
        <taxon>Actinomycetes</taxon>
        <taxon>Propionibacteriales</taxon>
        <taxon>Nocardioidaceae</taxon>
        <taxon>Nocardioides</taxon>
    </lineage>
</organism>
<protein>
    <submittedName>
        <fullName evidence="9">Cytosine permease</fullName>
    </submittedName>
</protein>
<accession>A0A3L8NX52</accession>
<dbReference type="PANTHER" id="PTHR31806">
    <property type="entry name" value="PURINE-CYTOSINE PERMEASE FCY2-RELATED"/>
    <property type="match status" value="1"/>
</dbReference>
<feature type="transmembrane region" description="Helical" evidence="8">
    <location>
        <begin position="293"/>
        <end position="313"/>
    </location>
</feature>
<gene>
    <name evidence="9" type="ORF">D9V37_15125</name>
</gene>
<evidence type="ECO:0000313" key="9">
    <source>
        <dbReference type="EMBL" id="RLV47514.1"/>
    </source>
</evidence>
<proteinExistence type="inferred from homology"/>
<evidence type="ECO:0000256" key="8">
    <source>
        <dbReference type="SAM" id="Phobius"/>
    </source>
</evidence>
<feature type="transmembrane region" description="Helical" evidence="8">
    <location>
        <begin position="183"/>
        <end position="201"/>
    </location>
</feature>
<dbReference type="GO" id="GO:0005886">
    <property type="term" value="C:plasma membrane"/>
    <property type="evidence" value="ECO:0007669"/>
    <property type="project" value="TreeGrafter"/>
</dbReference>
<dbReference type="OrthoDB" id="9809167at2"/>
<sequence>MPPVTTTGDLDNPIAAEHYGHRTVAVEPGGVEQIPESERHGTPLQLLWTWTSPNLEFATIGVGIIGPLFFGLSFWQCFLAIVVGTALGSATHGVLSGWGPRNGLCQMVLSRTGFGFLGNILPAGLNAVIAGVGWFAVNSISGALALHALIDGLPKVVCLLVIVAAQLTLAFYGHNLVHAFERYALPVLALVFLIGAVIVFAKSDPGAPGKPIPGAWLIEAAAAFGYACGWNPYASDYTRYLPSSVDRVKTGLYAGLGIFVSCVVLETAGAAMVSAAGKAANVDPGVYTGLLPTFLGDLTLLCIAVGAVAANALNIYSGAMSFMALGVKLPLHRARAVVAVVFGVLGFVVAILGLKNAGENYENFLLVIAYWIGPWLGVVLTDRYLRRGESTEELTATATDTTYRNWAGPIAMGVGMVISIWLFSNQTKYVGLVVKHEPHVGDITFLVGFVVAAALYLVLYPAMGKRAKMAV</sequence>
<evidence type="ECO:0000313" key="10">
    <source>
        <dbReference type="Proteomes" id="UP000281708"/>
    </source>
</evidence>
<dbReference type="Pfam" id="PF02133">
    <property type="entry name" value="Transp_cyt_pur"/>
    <property type="match status" value="1"/>
</dbReference>
<feature type="transmembrane region" description="Helical" evidence="8">
    <location>
        <begin position="406"/>
        <end position="423"/>
    </location>
</feature>
<evidence type="ECO:0000256" key="7">
    <source>
        <dbReference type="PIRNR" id="PIRNR002744"/>
    </source>
</evidence>
<evidence type="ECO:0000256" key="5">
    <source>
        <dbReference type="ARBA" id="ARBA00022989"/>
    </source>
</evidence>
<evidence type="ECO:0000256" key="1">
    <source>
        <dbReference type="ARBA" id="ARBA00004141"/>
    </source>
</evidence>
<dbReference type="GO" id="GO:0022857">
    <property type="term" value="F:transmembrane transporter activity"/>
    <property type="evidence" value="ECO:0007669"/>
    <property type="project" value="InterPro"/>
</dbReference>
<comment type="subcellular location">
    <subcellularLocation>
        <location evidence="1">Membrane</location>
        <topology evidence="1">Multi-pass membrane protein</topology>
    </subcellularLocation>
</comment>
<feature type="transmembrane region" description="Helical" evidence="8">
    <location>
        <begin position="213"/>
        <end position="230"/>
    </location>
</feature>
<feature type="transmembrane region" description="Helical" evidence="8">
    <location>
        <begin position="251"/>
        <end position="273"/>
    </location>
</feature>